<keyword evidence="2" id="KW-1185">Reference proteome</keyword>
<evidence type="ECO:0000313" key="2">
    <source>
        <dbReference type="Proteomes" id="UP000639338"/>
    </source>
</evidence>
<dbReference type="EMBL" id="JACMRX010000003">
    <property type="protein sequence ID" value="KAF7992283.1"/>
    <property type="molecule type" value="Genomic_DNA"/>
</dbReference>
<protein>
    <submittedName>
        <fullName evidence="1">Uncharacterized protein</fullName>
    </submittedName>
</protein>
<sequence length="196" mass="22978">MEEYLINKPFRTDEKTKQIFTDALQHCLDLLNENNNIPKNNIKYSSNNILTQKSAIIGHEMYEFFKETMIGLMTKEEIINPDTETINDLIIKEEIIEPETEKIVLKRFSVKLKRLDPDVIKNLTMKKNDTSFIDDQGKNVELQNELIVRKKTTPALISSKKNVTRTNELRYRKKRVDNGVNLTDEMKKINNWKMGS</sequence>
<gene>
    <name evidence="1" type="ORF">HCN44_001608</name>
</gene>
<comment type="caution">
    <text evidence="1">The sequence shown here is derived from an EMBL/GenBank/DDBJ whole genome shotgun (WGS) entry which is preliminary data.</text>
</comment>
<organism evidence="1 2">
    <name type="scientific">Aphidius gifuensis</name>
    <name type="common">Parasitoid wasp</name>
    <dbReference type="NCBI Taxonomy" id="684658"/>
    <lineage>
        <taxon>Eukaryota</taxon>
        <taxon>Metazoa</taxon>
        <taxon>Ecdysozoa</taxon>
        <taxon>Arthropoda</taxon>
        <taxon>Hexapoda</taxon>
        <taxon>Insecta</taxon>
        <taxon>Pterygota</taxon>
        <taxon>Neoptera</taxon>
        <taxon>Endopterygota</taxon>
        <taxon>Hymenoptera</taxon>
        <taxon>Apocrita</taxon>
        <taxon>Ichneumonoidea</taxon>
        <taxon>Braconidae</taxon>
        <taxon>Aphidiinae</taxon>
        <taxon>Aphidius</taxon>
    </lineage>
</organism>
<dbReference type="Proteomes" id="UP000639338">
    <property type="component" value="Unassembled WGS sequence"/>
</dbReference>
<accession>A0A835CSH5</accession>
<proteinExistence type="predicted"/>
<evidence type="ECO:0000313" key="1">
    <source>
        <dbReference type="EMBL" id="KAF7992283.1"/>
    </source>
</evidence>
<dbReference type="OrthoDB" id="7553339at2759"/>
<dbReference type="AlphaFoldDB" id="A0A835CSH5"/>
<name>A0A835CSH5_APHGI</name>
<reference evidence="1 2" key="1">
    <citation type="submission" date="2020-08" db="EMBL/GenBank/DDBJ databases">
        <title>Aphidius gifuensis genome sequencing and assembly.</title>
        <authorList>
            <person name="Du Z."/>
        </authorList>
    </citation>
    <scope>NUCLEOTIDE SEQUENCE [LARGE SCALE GENOMIC DNA]</scope>
    <source>
        <strain evidence="1">YNYX2018</strain>
        <tissue evidence="1">Adults</tissue>
    </source>
</reference>